<name>A0A5J4R7X8_9ZZZZ</name>
<dbReference type="EMBL" id="SNRY01001593">
    <property type="protein sequence ID" value="KAA6329802.1"/>
    <property type="molecule type" value="Genomic_DNA"/>
</dbReference>
<gene>
    <name evidence="1" type="ORF">EZS27_021421</name>
</gene>
<dbReference type="AlphaFoldDB" id="A0A5J4R7X8"/>
<evidence type="ECO:0000313" key="1">
    <source>
        <dbReference type="EMBL" id="KAA6329802.1"/>
    </source>
</evidence>
<protein>
    <submittedName>
        <fullName evidence="1">Uncharacterized protein</fullName>
    </submittedName>
</protein>
<reference evidence="1" key="1">
    <citation type="submission" date="2019-03" db="EMBL/GenBank/DDBJ databases">
        <title>Single cell metagenomics reveals metabolic interactions within the superorganism composed of flagellate Streblomastix strix and complex community of Bacteroidetes bacteria on its surface.</title>
        <authorList>
            <person name="Treitli S.C."/>
            <person name="Kolisko M."/>
            <person name="Husnik F."/>
            <person name="Keeling P."/>
            <person name="Hampl V."/>
        </authorList>
    </citation>
    <scope>NUCLEOTIDE SEQUENCE</scope>
    <source>
        <strain evidence="1">STM</strain>
    </source>
</reference>
<comment type="caution">
    <text evidence="1">The sequence shown here is derived from an EMBL/GenBank/DDBJ whole genome shotgun (WGS) entry which is preliminary data.</text>
</comment>
<proteinExistence type="predicted"/>
<organism evidence="1">
    <name type="scientific">termite gut metagenome</name>
    <dbReference type="NCBI Taxonomy" id="433724"/>
    <lineage>
        <taxon>unclassified sequences</taxon>
        <taxon>metagenomes</taxon>
        <taxon>organismal metagenomes</taxon>
    </lineage>
</organism>
<accession>A0A5J4R7X8</accession>
<sequence>MNRIELLKELLIDFVFEENACTNFFFVRRCFFSYEGQKRYGN</sequence>